<dbReference type="EMBL" id="JABXBU010000012">
    <property type="protein sequence ID" value="KAF8789163.1"/>
    <property type="molecule type" value="Genomic_DNA"/>
</dbReference>
<name>A0A8T0FK08_ARGBR</name>
<reference evidence="2" key="2">
    <citation type="submission" date="2020-06" db="EMBL/GenBank/DDBJ databases">
        <authorList>
            <person name="Sheffer M."/>
        </authorList>
    </citation>
    <scope>NUCLEOTIDE SEQUENCE</scope>
</reference>
<dbReference type="AlphaFoldDB" id="A0A8T0FK08"/>
<evidence type="ECO:0000313" key="3">
    <source>
        <dbReference type="Proteomes" id="UP000807504"/>
    </source>
</evidence>
<evidence type="ECO:0000256" key="1">
    <source>
        <dbReference type="SAM" id="MobiDB-lite"/>
    </source>
</evidence>
<organism evidence="2 3">
    <name type="scientific">Argiope bruennichi</name>
    <name type="common">Wasp spider</name>
    <name type="synonym">Aranea bruennichi</name>
    <dbReference type="NCBI Taxonomy" id="94029"/>
    <lineage>
        <taxon>Eukaryota</taxon>
        <taxon>Metazoa</taxon>
        <taxon>Ecdysozoa</taxon>
        <taxon>Arthropoda</taxon>
        <taxon>Chelicerata</taxon>
        <taxon>Arachnida</taxon>
        <taxon>Araneae</taxon>
        <taxon>Araneomorphae</taxon>
        <taxon>Entelegynae</taxon>
        <taxon>Araneoidea</taxon>
        <taxon>Araneidae</taxon>
        <taxon>Argiope</taxon>
    </lineage>
</organism>
<reference evidence="2" key="1">
    <citation type="journal article" date="2020" name="bioRxiv">
        <title>Chromosome-level reference genome of the European wasp spider Argiope bruennichi: a resource for studies on range expansion and evolutionary adaptation.</title>
        <authorList>
            <person name="Sheffer M.M."/>
            <person name="Hoppe A."/>
            <person name="Krehenwinkel H."/>
            <person name="Uhl G."/>
            <person name="Kuss A.W."/>
            <person name="Jensen L."/>
            <person name="Jensen C."/>
            <person name="Gillespie R.G."/>
            <person name="Hoff K.J."/>
            <person name="Prost S."/>
        </authorList>
    </citation>
    <scope>NUCLEOTIDE SEQUENCE</scope>
</reference>
<proteinExistence type="predicted"/>
<keyword evidence="3" id="KW-1185">Reference proteome</keyword>
<protein>
    <submittedName>
        <fullName evidence="2">Uncharacterized protein</fullName>
    </submittedName>
</protein>
<dbReference type="Proteomes" id="UP000807504">
    <property type="component" value="Unassembled WGS sequence"/>
</dbReference>
<evidence type="ECO:0000313" key="2">
    <source>
        <dbReference type="EMBL" id="KAF8789163.1"/>
    </source>
</evidence>
<accession>A0A8T0FK08</accession>
<feature type="region of interest" description="Disordered" evidence="1">
    <location>
        <begin position="323"/>
        <end position="349"/>
    </location>
</feature>
<comment type="caution">
    <text evidence="2">The sequence shown here is derived from an EMBL/GenBank/DDBJ whole genome shotgun (WGS) entry which is preliminary data.</text>
</comment>
<gene>
    <name evidence="2" type="ORF">HNY73_007127</name>
</gene>
<sequence length="349" mass="40517">MAFKDYRNSCKSSKAREFNIERFAYDLFAYMLPICGFPEAKIPTTCLEENTYIEGDFVMNVGLSVLPIALYMRDEWKCLFEAKYEQNGFRHILDIKDFLESVHQNNELIDEEDTLSQVLFSLALYKEIILFFNFKSLEVYFDILTKLWSQLCQRLIAQSEDFSQDFESSFTMDIDITEAWITNFIKNYAIPYGSRTDVSEQFSLYSFECIFEDNDCPEEKSTDANLSSLPDAIAQASNVSDTKSEPPLIEDSESGLAILPGRQESLVFSEQLQEKNEEKAIVEMKPHGRHTSGLAYVLQQRFKGRKRSRSLKLEIEDAFKEISVEKENVSPENRDTKRRRQTSDEDKLE</sequence>